<dbReference type="PANTHER" id="PTHR46741">
    <property type="entry name" value="OS09G0413600 PROTEIN"/>
    <property type="match status" value="1"/>
</dbReference>
<dbReference type="PANTHER" id="PTHR46741:SF1">
    <property type="entry name" value="DUF1666 FAMILY PROTEIN"/>
    <property type="match status" value="1"/>
</dbReference>
<protein>
    <recommendedName>
        <fullName evidence="5">Ribosomal protein L34Ae</fullName>
    </recommendedName>
</protein>
<organism evidence="3 4">
    <name type="scientific">Crotalaria pallida</name>
    <name type="common">Smooth rattlebox</name>
    <name type="synonym">Crotalaria striata</name>
    <dbReference type="NCBI Taxonomy" id="3830"/>
    <lineage>
        <taxon>Eukaryota</taxon>
        <taxon>Viridiplantae</taxon>
        <taxon>Streptophyta</taxon>
        <taxon>Embryophyta</taxon>
        <taxon>Tracheophyta</taxon>
        <taxon>Spermatophyta</taxon>
        <taxon>Magnoliopsida</taxon>
        <taxon>eudicotyledons</taxon>
        <taxon>Gunneridae</taxon>
        <taxon>Pentapetalae</taxon>
        <taxon>rosids</taxon>
        <taxon>fabids</taxon>
        <taxon>Fabales</taxon>
        <taxon>Fabaceae</taxon>
        <taxon>Papilionoideae</taxon>
        <taxon>50 kb inversion clade</taxon>
        <taxon>genistoids sensu lato</taxon>
        <taxon>core genistoids</taxon>
        <taxon>Crotalarieae</taxon>
        <taxon>Crotalaria</taxon>
    </lineage>
</organism>
<feature type="region of interest" description="Disordered" evidence="1">
    <location>
        <begin position="319"/>
        <end position="353"/>
    </location>
</feature>
<feature type="region of interest" description="Disordered" evidence="1">
    <location>
        <begin position="401"/>
        <end position="450"/>
    </location>
</feature>
<name>A0AAN9EAF5_CROPI</name>
<dbReference type="AlphaFoldDB" id="A0AAN9EAF5"/>
<dbReference type="Proteomes" id="UP001372338">
    <property type="component" value="Unassembled WGS sequence"/>
</dbReference>
<evidence type="ECO:0000256" key="1">
    <source>
        <dbReference type="SAM" id="MobiDB-lite"/>
    </source>
</evidence>
<evidence type="ECO:0000256" key="2">
    <source>
        <dbReference type="SAM" id="Phobius"/>
    </source>
</evidence>
<keyword evidence="4" id="KW-1185">Reference proteome</keyword>
<feature type="compositionally biased region" description="Basic and acidic residues" evidence="1">
    <location>
        <begin position="415"/>
        <end position="436"/>
    </location>
</feature>
<evidence type="ECO:0000313" key="3">
    <source>
        <dbReference type="EMBL" id="KAK7251891.1"/>
    </source>
</evidence>
<dbReference type="InterPro" id="IPR012870">
    <property type="entry name" value="DUF1666"/>
</dbReference>
<comment type="caution">
    <text evidence="3">The sequence shown here is derived from an EMBL/GenBank/DDBJ whole genome shotgun (WGS) entry which is preliminary data.</text>
</comment>
<evidence type="ECO:0000313" key="4">
    <source>
        <dbReference type="Proteomes" id="UP001372338"/>
    </source>
</evidence>
<feature type="transmembrane region" description="Helical" evidence="2">
    <location>
        <begin position="29"/>
        <end position="48"/>
    </location>
</feature>
<keyword evidence="2" id="KW-1133">Transmembrane helix</keyword>
<accession>A0AAN9EAF5</accession>
<reference evidence="3 4" key="1">
    <citation type="submission" date="2024-01" db="EMBL/GenBank/DDBJ databases">
        <title>The genomes of 5 underutilized Papilionoideae crops provide insights into root nodulation and disease resistanc.</title>
        <authorList>
            <person name="Yuan L."/>
        </authorList>
    </citation>
    <scope>NUCLEOTIDE SEQUENCE [LARGE SCALE GENOMIC DNA]</scope>
    <source>
        <strain evidence="3">ZHUSHIDOU_FW_LH</strain>
        <tissue evidence="3">Leaf</tissue>
    </source>
</reference>
<dbReference type="Pfam" id="PF07891">
    <property type="entry name" value="DUF1666"/>
    <property type="match status" value="1"/>
</dbReference>
<dbReference type="EMBL" id="JAYWIO010000007">
    <property type="protein sequence ID" value="KAK7251891.1"/>
    <property type="molecule type" value="Genomic_DNA"/>
</dbReference>
<feature type="compositionally biased region" description="Acidic residues" evidence="1">
    <location>
        <begin position="437"/>
        <end position="450"/>
    </location>
</feature>
<gene>
    <name evidence="3" type="ORF">RIF29_35491</name>
</gene>
<proteinExistence type="predicted"/>
<keyword evidence="2" id="KW-0472">Membrane</keyword>
<evidence type="ECO:0008006" key="5">
    <source>
        <dbReference type="Google" id="ProtNLM"/>
    </source>
</evidence>
<sequence>MGGKNLVMLKTHIESINSWFVNDFVIGNMLWALASLRVFFFNYVLYAFELILRYIFRFQVENHADSNGFQDSEIDGFSEELANLIFPCSEDYHLVGKKFEGETESSVFMETNVSDIPEDAECSVLMETGFDNQVGIKNGAIEAECSVSEENNNSDIREAGKESEGEKRDFNFMETSSDVHKDVTKTDESETEYSVLTETCSDIHEEEVKKTYENETECSVFMEDDSIVHQHGRKREEGVQDREEHGTKGHVLMDTDSSLTTSKNQLMPRKDISVFIEEPTSLTFSFLGFLKVPNVPSISDNAFAITEYIPKEEISEGLVAQEEEEEDSVQEQRNLNSGRFRFESETEVSGGNGSDSDYYDFLFYNNNLLASDSESESSNNSNEGFDYTNVRVIKEGSNEELEETQFSCDVDTEKEDSYRVSRERTEETNQEDKFFDELDSDEEDEDDYEWEDDETVEQLRLELRNARQGGLATILEEDEAEEEETESPKVVGDLKPLKIKDKVEYKDHIVEIQKVYKCYAEKMRKLEILNYQTMHAIGLLQLKDPLKLIIMPKSTVQGAKPLISQNLWPRKAPKHTSDPMLKFVNELHRDLELVYVGQVCLSWEILCWQHKKSQELQQYDSPWPHRYNLVAGEFQLFQVLIQRFIENEPFQQGPRVQNYTKNCCVIRNLLHVPSIKDDIMKDKKITKWGSDEDAIASGRLEEIIKESMRVFWDFVRADKICHQIGSDVKDPEISDLVVDIRTQLHKKERKLKDIVRSGNCLVRRFQKHNEEQVVLDHEQLLAQVGLRLISRVVNMNKLRKDQLLWCNEKLNRIKIVGRKVEVEPSFLLFPC</sequence>
<keyword evidence="2" id="KW-0812">Transmembrane</keyword>